<proteinExistence type="predicted"/>
<comment type="caution">
    <text evidence="3">The sequence shown here is derived from an EMBL/GenBank/DDBJ whole genome shotgun (WGS) entry which is preliminary data.</text>
</comment>
<dbReference type="AlphaFoldDB" id="A0A7W6CJH7"/>
<evidence type="ECO:0000259" key="2">
    <source>
        <dbReference type="Pfam" id="PF07811"/>
    </source>
</evidence>
<reference evidence="3 4" key="1">
    <citation type="submission" date="2020-08" db="EMBL/GenBank/DDBJ databases">
        <title>Genomic Encyclopedia of Type Strains, Phase IV (KMG-IV): sequencing the most valuable type-strain genomes for metagenomic binning, comparative biology and taxonomic classification.</title>
        <authorList>
            <person name="Goeker M."/>
        </authorList>
    </citation>
    <scope>NUCLEOTIDE SEQUENCE [LARGE SCALE GENOMIC DNA]</scope>
    <source>
        <strain evidence="3 4">DSM 27057</strain>
    </source>
</reference>
<evidence type="ECO:0000256" key="1">
    <source>
        <dbReference type="SAM" id="Phobius"/>
    </source>
</evidence>
<dbReference type="Proteomes" id="UP000548867">
    <property type="component" value="Unassembled WGS sequence"/>
</dbReference>
<feature type="transmembrane region" description="Helical" evidence="1">
    <location>
        <begin position="20"/>
        <end position="40"/>
    </location>
</feature>
<sequence>MLSRRPICHLARSRDGAALVEFAFVLPVLLIIFIGGYVVADMIACSRKVTVATRALSDLVGRNVSPSTTVTSATLTTYMNSAQLVMTPMSAALTTLQISNLRVCDATHAYVVWSQAQTNGATVASSLTVGSVVSIPANLITTPMVPTSPDGSNVCQNTTSGANKVVVGTAGGYIFLGQISFSYTPPIGLGTLTSIKLSDQDYMIPRLP</sequence>
<name>A0A7W6CJH7_9SPHN</name>
<dbReference type="EMBL" id="JACIDX010000009">
    <property type="protein sequence ID" value="MBB3955598.1"/>
    <property type="molecule type" value="Genomic_DNA"/>
</dbReference>
<dbReference type="RefSeq" id="WP_183626054.1">
    <property type="nucleotide sequence ID" value="NZ_JACIDX010000009.1"/>
</dbReference>
<gene>
    <name evidence="3" type="ORF">GGR38_002554</name>
</gene>
<accession>A0A7W6CJH7</accession>
<keyword evidence="4" id="KW-1185">Reference proteome</keyword>
<feature type="domain" description="TadE-like" evidence="2">
    <location>
        <begin position="16"/>
        <end position="36"/>
    </location>
</feature>
<dbReference type="InterPro" id="IPR012495">
    <property type="entry name" value="TadE-like_dom"/>
</dbReference>
<dbReference type="Pfam" id="PF07811">
    <property type="entry name" value="TadE"/>
    <property type="match status" value="1"/>
</dbReference>
<evidence type="ECO:0000313" key="4">
    <source>
        <dbReference type="Proteomes" id="UP000548867"/>
    </source>
</evidence>
<organism evidence="3 4">
    <name type="scientific">Novosphingobium sediminicola</name>
    <dbReference type="NCBI Taxonomy" id="563162"/>
    <lineage>
        <taxon>Bacteria</taxon>
        <taxon>Pseudomonadati</taxon>
        <taxon>Pseudomonadota</taxon>
        <taxon>Alphaproteobacteria</taxon>
        <taxon>Sphingomonadales</taxon>
        <taxon>Sphingomonadaceae</taxon>
        <taxon>Novosphingobium</taxon>
    </lineage>
</organism>
<protein>
    <submittedName>
        <fullName evidence="3">Flp pilus assembly protein TadG</fullName>
    </submittedName>
</protein>
<keyword evidence="1" id="KW-0472">Membrane</keyword>
<evidence type="ECO:0000313" key="3">
    <source>
        <dbReference type="EMBL" id="MBB3955598.1"/>
    </source>
</evidence>
<keyword evidence="1" id="KW-0812">Transmembrane</keyword>
<keyword evidence="1" id="KW-1133">Transmembrane helix</keyword>